<dbReference type="Pfam" id="PF06544">
    <property type="entry name" value="Prp3_C"/>
    <property type="match status" value="1"/>
</dbReference>
<dbReference type="Proteomes" id="UP000515153">
    <property type="component" value="Unplaced"/>
</dbReference>
<dbReference type="InterPro" id="IPR029058">
    <property type="entry name" value="AB_hydrolase_fold"/>
</dbReference>
<proteinExistence type="predicted"/>
<dbReference type="PANTHER" id="PTHR37017">
    <property type="entry name" value="AB HYDROLASE-1 DOMAIN-CONTAINING PROTEIN-RELATED"/>
    <property type="match status" value="1"/>
</dbReference>
<keyword evidence="3" id="KW-1185">Reference proteome</keyword>
<feature type="domain" description="Small nuclear ribonucleoprotein Prp3 C-terminal" evidence="1">
    <location>
        <begin position="383"/>
        <end position="455"/>
    </location>
</feature>
<organism evidence="3 4">
    <name type="scientific">Pyricularia grisea</name>
    <name type="common">Crabgrass-specific blast fungus</name>
    <name type="synonym">Magnaporthe grisea</name>
    <dbReference type="NCBI Taxonomy" id="148305"/>
    <lineage>
        <taxon>Eukaryota</taxon>
        <taxon>Fungi</taxon>
        <taxon>Dikarya</taxon>
        <taxon>Ascomycota</taxon>
        <taxon>Pezizomycotina</taxon>
        <taxon>Sordariomycetes</taxon>
        <taxon>Sordariomycetidae</taxon>
        <taxon>Magnaporthales</taxon>
        <taxon>Pyriculariaceae</taxon>
        <taxon>Pyricularia</taxon>
    </lineage>
</organism>
<dbReference type="PANTHER" id="PTHR37017:SF13">
    <property type="entry name" value="AB HYDROLASE-1 DOMAIN-CONTAINING PROTEIN"/>
    <property type="match status" value="1"/>
</dbReference>
<dbReference type="InterPro" id="IPR016135">
    <property type="entry name" value="UBQ-conjugating_enzyme/RWD"/>
</dbReference>
<name>A0A6P8AS85_PYRGI</name>
<protein>
    <recommendedName>
        <fullName evidence="5">AB hydrolase-1 domain-containing protein</fullName>
    </recommendedName>
</protein>
<sequence>MRPSVLIVPGAWQLPVAFDALKADLSTTFPEVSVVPLPTVGGTSTPLPSLGDDVEAVRTELDRLVSKGSNVVVYSHSYGGVVASNAVEGYDTKTRSAAGKTGGVISVVFASAFMLPKGQSLLGLLGGEPLPWMIVEGDRVVGNATMLPEVGFNDLSAQDAAYWATKMTYTALGAFVNVSSFEPWSNGIDCRYIFATEDNALPFATQQGMASQIPNLVSATEPSGHCAHLIELQLGQIDLLLAMYPESTTIDVDNHHRLEVVRSCVDGNLASDTKLPATLSLILSLDLAKVNSGAQLDLEISFPFTQSDDSIEPPPPRARILQPTWLSKADTTNLNTSLTQDLLTDLDKGAIETHVTQMLATLLTADPKPTKTSDQPKDLVRVWFYFPSISTRSKRDDLVEHAPRHGLTGFLISGKPGMLCVEGIPEDIDAYMRFVRTESWRDIPAAHKKVSERLREVGVHRVFDDMREVDCGDMGGERRGERANRLDMKALEIWLVGKGVGDAFGKVFM</sequence>
<dbReference type="SUPFAM" id="SSF53474">
    <property type="entry name" value="alpha/beta-Hydrolases"/>
    <property type="match status" value="1"/>
</dbReference>
<accession>A0A6P8AS85</accession>
<dbReference type="Gene3D" id="3.10.110.10">
    <property type="entry name" value="Ubiquitin Conjugating Enzyme"/>
    <property type="match status" value="1"/>
</dbReference>
<dbReference type="InterPro" id="IPR000073">
    <property type="entry name" value="AB_hydrolase_1"/>
</dbReference>
<dbReference type="SUPFAM" id="SSF54495">
    <property type="entry name" value="UBC-like"/>
    <property type="match status" value="1"/>
</dbReference>
<evidence type="ECO:0000259" key="1">
    <source>
        <dbReference type="Pfam" id="PF06544"/>
    </source>
</evidence>
<dbReference type="Pfam" id="PF12697">
    <property type="entry name" value="Abhydrolase_6"/>
    <property type="match status" value="1"/>
</dbReference>
<evidence type="ECO:0000259" key="2">
    <source>
        <dbReference type="Pfam" id="PF12697"/>
    </source>
</evidence>
<reference evidence="4" key="2">
    <citation type="submission" date="2019-10" db="EMBL/GenBank/DDBJ databases">
        <authorList>
            <consortium name="NCBI Genome Project"/>
        </authorList>
    </citation>
    <scope>NUCLEOTIDE SEQUENCE</scope>
    <source>
        <strain evidence="4">NI907</strain>
    </source>
</reference>
<evidence type="ECO:0008006" key="5">
    <source>
        <dbReference type="Google" id="ProtNLM"/>
    </source>
</evidence>
<reference evidence="4" key="1">
    <citation type="journal article" date="2019" name="Mol. Biol. Evol.">
        <title>Blast fungal genomes show frequent chromosomal changes, gene gains and losses, and effector gene turnover.</title>
        <authorList>
            <person name="Gomez Luciano L.B."/>
            <person name="Jason Tsai I."/>
            <person name="Chuma I."/>
            <person name="Tosa Y."/>
            <person name="Chen Y.H."/>
            <person name="Li J.Y."/>
            <person name="Li M.Y."/>
            <person name="Jade Lu M.Y."/>
            <person name="Nakayashiki H."/>
            <person name="Li W.H."/>
        </authorList>
    </citation>
    <scope>NUCLEOTIDE SEQUENCE</scope>
    <source>
        <strain evidence="4">NI907</strain>
    </source>
</reference>
<feature type="domain" description="AB hydrolase-1" evidence="2">
    <location>
        <begin position="5"/>
        <end position="229"/>
    </location>
</feature>
<evidence type="ECO:0000313" key="3">
    <source>
        <dbReference type="Proteomes" id="UP000515153"/>
    </source>
</evidence>
<dbReference type="InterPro" id="IPR010541">
    <property type="entry name" value="Prp3_C"/>
</dbReference>
<gene>
    <name evidence="4" type="ORF">PgNI_09247</name>
</gene>
<dbReference type="RefSeq" id="XP_030977767.1">
    <property type="nucleotide sequence ID" value="XM_031129234.1"/>
</dbReference>
<dbReference type="Gene3D" id="3.40.50.1820">
    <property type="entry name" value="alpha/beta hydrolase"/>
    <property type="match status" value="1"/>
</dbReference>
<dbReference type="InterPro" id="IPR052897">
    <property type="entry name" value="Sec-Metab_Biosynth_Hydrolase"/>
</dbReference>
<dbReference type="GeneID" id="41964142"/>
<evidence type="ECO:0000313" key="4">
    <source>
        <dbReference type="RefSeq" id="XP_030977767.1"/>
    </source>
</evidence>
<dbReference type="InterPro" id="IPR059181">
    <property type="entry name" value="RWDD2A-B_C"/>
</dbReference>
<dbReference type="AlphaFoldDB" id="A0A6P8AS85"/>
<dbReference type="KEGG" id="pgri:PgNI_09247"/>
<dbReference type="CDD" id="cd24163">
    <property type="entry name" value="RWDD2_C"/>
    <property type="match status" value="1"/>
</dbReference>
<reference evidence="4" key="3">
    <citation type="submission" date="2025-08" db="UniProtKB">
        <authorList>
            <consortium name="RefSeq"/>
        </authorList>
    </citation>
    <scope>IDENTIFICATION</scope>
    <source>
        <strain evidence="4">NI907</strain>
    </source>
</reference>